<dbReference type="GO" id="GO:0016887">
    <property type="term" value="F:ATP hydrolysis activity"/>
    <property type="evidence" value="ECO:0007669"/>
    <property type="project" value="InterPro"/>
</dbReference>
<dbReference type="RefSeq" id="WP_082412392.1">
    <property type="nucleotide sequence ID" value="NZ_CADIJR010000006.1"/>
</dbReference>
<dbReference type="SUPFAM" id="SSF90123">
    <property type="entry name" value="ABC transporter transmembrane region"/>
    <property type="match status" value="1"/>
</dbReference>
<proteinExistence type="predicted"/>
<dbReference type="SMART" id="SM00382">
    <property type="entry name" value="AAA"/>
    <property type="match status" value="1"/>
</dbReference>
<dbReference type="InterPro" id="IPR036640">
    <property type="entry name" value="ABC1_TM_sf"/>
</dbReference>
<dbReference type="Pfam" id="PF00005">
    <property type="entry name" value="ABC_tran"/>
    <property type="match status" value="1"/>
</dbReference>
<evidence type="ECO:0000256" key="5">
    <source>
        <dbReference type="ARBA" id="ARBA00022840"/>
    </source>
</evidence>
<name>A0A6J4ZK60_9BURK</name>
<dbReference type="SUPFAM" id="SSF52540">
    <property type="entry name" value="P-loop containing nucleoside triphosphate hydrolases"/>
    <property type="match status" value="1"/>
</dbReference>
<dbReference type="GeneID" id="92896966"/>
<dbReference type="Gene3D" id="3.40.50.300">
    <property type="entry name" value="P-loop containing nucleotide triphosphate hydrolases"/>
    <property type="match status" value="1"/>
</dbReference>
<evidence type="ECO:0000256" key="9">
    <source>
        <dbReference type="SAM" id="Phobius"/>
    </source>
</evidence>
<evidence type="ECO:0000259" key="10">
    <source>
        <dbReference type="PROSITE" id="PS50893"/>
    </source>
</evidence>
<protein>
    <submittedName>
        <fullName evidence="12">Microcin-J25 export ATP-binding/permease protein McjD</fullName>
    </submittedName>
</protein>
<dbReference type="InterPro" id="IPR027417">
    <property type="entry name" value="P-loop_NTPase"/>
</dbReference>
<dbReference type="Pfam" id="PF00664">
    <property type="entry name" value="ABC_membrane"/>
    <property type="match status" value="1"/>
</dbReference>
<dbReference type="PANTHER" id="PTHR24221">
    <property type="entry name" value="ATP-BINDING CASSETTE SUB-FAMILY B"/>
    <property type="match status" value="1"/>
</dbReference>
<feature type="domain" description="ABC transmembrane type-1" evidence="11">
    <location>
        <begin position="55"/>
        <end position="342"/>
    </location>
</feature>
<dbReference type="PROSITE" id="PS00211">
    <property type="entry name" value="ABC_TRANSPORTER_1"/>
    <property type="match status" value="1"/>
</dbReference>
<evidence type="ECO:0000313" key="12">
    <source>
        <dbReference type="EMBL" id="CAB3633161.1"/>
    </source>
</evidence>
<dbReference type="EMBL" id="CADIJR010000006">
    <property type="protein sequence ID" value="CAB3633161.1"/>
    <property type="molecule type" value="Genomic_DNA"/>
</dbReference>
<keyword evidence="3 9" id="KW-0812">Transmembrane</keyword>
<dbReference type="PROSITE" id="PS50929">
    <property type="entry name" value="ABC_TM1F"/>
    <property type="match status" value="1"/>
</dbReference>
<feature type="region of interest" description="Disordered" evidence="8">
    <location>
        <begin position="1"/>
        <end position="28"/>
    </location>
</feature>
<comment type="subcellular location">
    <subcellularLocation>
        <location evidence="1">Cell membrane</location>
        <topology evidence="1">Multi-pass membrane protein</topology>
    </subcellularLocation>
</comment>
<feature type="domain" description="ABC transporter" evidence="10">
    <location>
        <begin position="374"/>
        <end position="607"/>
    </location>
</feature>
<feature type="transmembrane region" description="Helical" evidence="9">
    <location>
        <begin position="51"/>
        <end position="74"/>
    </location>
</feature>
<evidence type="ECO:0000256" key="6">
    <source>
        <dbReference type="ARBA" id="ARBA00022989"/>
    </source>
</evidence>
<evidence type="ECO:0000256" key="1">
    <source>
        <dbReference type="ARBA" id="ARBA00004651"/>
    </source>
</evidence>
<keyword evidence="2" id="KW-1003">Cell membrane</keyword>
<feature type="transmembrane region" description="Helical" evidence="9">
    <location>
        <begin position="197"/>
        <end position="218"/>
    </location>
</feature>
<evidence type="ECO:0000313" key="13">
    <source>
        <dbReference type="Proteomes" id="UP000507979"/>
    </source>
</evidence>
<dbReference type="GO" id="GO:0005524">
    <property type="term" value="F:ATP binding"/>
    <property type="evidence" value="ECO:0007669"/>
    <property type="project" value="UniProtKB-KW"/>
</dbReference>
<evidence type="ECO:0000256" key="2">
    <source>
        <dbReference type="ARBA" id="ARBA00022475"/>
    </source>
</evidence>
<sequence length="615" mass="68007">MLTKSNDSQEPRGMAHAGSGLQQASQSKEMTMNKRTLLRLLMQGGLRGRSAAYFAGAASITLISSTLSALAPLLLANMTNLFAQEQSAQALQHAIAWLGGIYIGFIAFTKLFNTTSLYLQSLLRIQFIETVSEHYFTYLCEREAQYFVDHSVGSLAQQLNQATNDLYTIVRNIAFNISAPLIQLSIAVVVVSRELGAMVGLTFFLYAALFLLNNRLFLKQLSPQHTLVMEAGRKSYATLVDSVINIAAVRQYNAFSVFFLRYKNTLASDRTIQNRYWRLTLFMLAINSLLFIAMFGMSAYWIMHYPRDGVLTAGDFVLIATYVVLLSGPIELLGSTFGEVQQAWHGVKRFLEQTFQPPARPAGIQRLAPSEYAIVMDDVLFSYPSAPQALLGPISLKIKSGDKITLTGESGSGKSTLARLLTGEYPADKGRILIFEREIENINRSTLNEIIGVVSQDVCIFNDTLRFNMQIARADATDDQIIEALTLAGLPIQPQVLDLDTQLGDRGVSVSGGQRQRIALARLFLRTPAIVILDEGTSSLDVLTEKSISENLHSRFRDCTILSISHRLSAMNLSTKAIVLKKGKIEDFGDISELVRTNDYVRSIVEVSCPTFGSK</sequence>
<dbReference type="InterPro" id="IPR039421">
    <property type="entry name" value="Type_1_exporter"/>
</dbReference>
<dbReference type="Gene3D" id="1.20.1560.10">
    <property type="entry name" value="ABC transporter type 1, transmembrane domain"/>
    <property type="match status" value="1"/>
</dbReference>
<dbReference type="InterPro" id="IPR011527">
    <property type="entry name" value="ABC1_TM_dom"/>
</dbReference>
<keyword evidence="5 12" id="KW-0067">ATP-binding</keyword>
<keyword evidence="7 9" id="KW-0472">Membrane</keyword>
<dbReference type="AlphaFoldDB" id="A0A6J4ZK60"/>
<evidence type="ECO:0000256" key="4">
    <source>
        <dbReference type="ARBA" id="ARBA00022741"/>
    </source>
</evidence>
<reference evidence="12 13" key="1">
    <citation type="submission" date="2020-04" db="EMBL/GenBank/DDBJ databases">
        <authorList>
            <person name="De Canck E."/>
        </authorList>
    </citation>
    <scope>NUCLEOTIDE SEQUENCE [LARGE SCALE GENOMIC DNA]</scope>
    <source>
        <strain evidence="12 13">LMG 26845</strain>
    </source>
</reference>
<feature type="transmembrane region" description="Helical" evidence="9">
    <location>
        <begin position="94"/>
        <end position="112"/>
    </location>
</feature>
<dbReference type="Proteomes" id="UP000507979">
    <property type="component" value="Unassembled WGS sequence"/>
</dbReference>
<feature type="transmembrane region" description="Helical" evidence="9">
    <location>
        <begin position="309"/>
        <end position="328"/>
    </location>
</feature>
<accession>A0A6J4ZK60</accession>
<dbReference type="InterPro" id="IPR017871">
    <property type="entry name" value="ABC_transporter-like_CS"/>
</dbReference>
<feature type="transmembrane region" description="Helical" evidence="9">
    <location>
        <begin position="173"/>
        <end position="191"/>
    </location>
</feature>
<keyword evidence="13" id="KW-1185">Reference proteome</keyword>
<dbReference type="InterPro" id="IPR003439">
    <property type="entry name" value="ABC_transporter-like_ATP-bd"/>
</dbReference>
<gene>
    <name evidence="12" type="primary">mcjD</name>
    <name evidence="12" type="ORF">LMG26845_01119</name>
</gene>
<organism evidence="12 13">
    <name type="scientific">Achromobacter insuavis</name>
    <dbReference type="NCBI Taxonomy" id="1287735"/>
    <lineage>
        <taxon>Bacteria</taxon>
        <taxon>Pseudomonadati</taxon>
        <taxon>Pseudomonadota</taxon>
        <taxon>Betaproteobacteria</taxon>
        <taxon>Burkholderiales</taxon>
        <taxon>Alcaligenaceae</taxon>
        <taxon>Achromobacter</taxon>
    </lineage>
</organism>
<evidence type="ECO:0000256" key="7">
    <source>
        <dbReference type="ARBA" id="ARBA00023136"/>
    </source>
</evidence>
<dbReference type="InterPro" id="IPR003593">
    <property type="entry name" value="AAA+_ATPase"/>
</dbReference>
<dbReference type="PROSITE" id="PS50893">
    <property type="entry name" value="ABC_TRANSPORTER_2"/>
    <property type="match status" value="1"/>
</dbReference>
<keyword evidence="4" id="KW-0547">Nucleotide-binding</keyword>
<feature type="transmembrane region" description="Helical" evidence="9">
    <location>
        <begin position="279"/>
        <end position="303"/>
    </location>
</feature>
<dbReference type="GO" id="GO:0005886">
    <property type="term" value="C:plasma membrane"/>
    <property type="evidence" value="ECO:0007669"/>
    <property type="project" value="UniProtKB-SubCell"/>
</dbReference>
<evidence type="ECO:0000256" key="3">
    <source>
        <dbReference type="ARBA" id="ARBA00022692"/>
    </source>
</evidence>
<dbReference type="PANTHER" id="PTHR24221:SF654">
    <property type="entry name" value="ATP-BINDING CASSETTE SUB-FAMILY B MEMBER 6"/>
    <property type="match status" value="1"/>
</dbReference>
<evidence type="ECO:0000256" key="8">
    <source>
        <dbReference type="SAM" id="MobiDB-lite"/>
    </source>
</evidence>
<evidence type="ECO:0000259" key="11">
    <source>
        <dbReference type="PROSITE" id="PS50929"/>
    </source>
</evidence>
<keyword evidence="6 9" id="KW-1133">Transmembrane helix</keyword>
<dbReference type="GO" id="GO:0140359">
    <property type="term" value="F:ABC-type transporter activity"/>
    <property type="evidence" value="ECO:0007669"/>
    <property type="project" value="InterPro"/>
</dbReference>